<dbReference type="InterPro" id="IPR001245">
    <property type="entry name" value="Ser-Thr/Tyr_kinase_cat_dom"/>
</dbReference>
<dbReference type="FunFam" id="3.20.20.190:FF:000011">
    <property type="entry name" value="Glycerophosphodiester phosphodiesterase GDPDL3"/>
    <property type="match status" value="1"/>
</dbReference>
<dbReference type="InterPro" id="IPR000719">
    <property type="entry name" value="Prot_kinase_dom"/>
</dbReference>
<dbReference type="PROSITE" id="PS50011">
    <property type="entry name" value="PROTEIN_KINASE_DOM"/>
    <property type="match status" value="1"/>
</dbReference>
<dbReference type="Gene3D" id="3.30.200.20">
    <property type="entry name" value="Phosphorylase Kinase, domain 1"/>
    <property type="match status" value="1"/>
</dbReference>
<comment type="catalytic activity">
    <reaction evidence="14">
        <text>a sn-glycero-3-phosphodiester + H2O = an alcohol + sn-glycerol 3-phosphate + H(+)</text>
        <dbReference type="Rhea" id="RHEA:12969"/>
        <dbReference type="ChEBI" id="CHEBI:15377"/>
        <dbReference type="ChEBI" id="CHEBI:15378"/>
        <dbReference type="ChEBI" id="CHEBI:30879"/>
        <dbReference type="ChEBI" id="CHEBI:57597"/>
        <dbReference type="ChEBI" id="CHEBI:83408"/>
        <dbReference type="EC" id="3.1.4.46"/>
    </reaction>
</comment>
<dbReference type="PANTHER" id="PTHR43620:SF39">
    <property type="entry name" value="GLYCEROPHOSPHODIESTER PHOSPHODIESTERASE GDPDL1-RELATED"/>
    <property type="match status" value="1"/>
</dbReference>
<comment type="catalytic activity">
    <reaction evidence="15">
        <text>L-threonyl-[protein] + ATP = O-phospho-L-threonyl-[protein] + ADP + H(+)</text>
        <dbReference type="Rhea" id="RHEA:46608"/>
        <dbReference type="Rhea" id="RHEA-COMP:11060"/>
        <dbReference type="Rhea" id="RHEA-COMP:11605"/>
        <dbReference type="ChEBI" id="CHEBI:15378"/>
        <dbReference type="ChEBI" id="CHEBI:30013"/>
        <dbReference type="ChEBI" id="CHEBI:30616"/>
        <dbReference type="ChEBI" id="CHEBI:61977"/>
        <dbReference type="ChEBI" id="CHEBI:456216"/>
        <dbReference type="EC" id="2.7.11.1"/>
    </reaction>
</comment>
<evidence type="ECO:0000313" key="22">
    <source>
        <dbReference type="Proteomes" id="UP000712600"/>
    </source>
</evidence>
<dbReference type="GO" id="GO:0006071">
    <property type="term" value="P:glycerol metabolic process"/>
    <property type="evidence" value="ECO:0007669"/>
    <property type="project" value="UniProtKB-KW"/>
</dbReference>
<dbReference type="CDD" id="cd08604">
    <property type="entry name" value="GDPD_SHV3_repeat_2"/>
    <property type="match status" value="1"/>
</dbReference>
<keyword evidence="6 17" id="KW-0547">Nucleotide-binding</keyword>
<evidence type="ECO:0000256" key="6">
    <source>
        <dbReference type="ARBA" id="ARBA00022741"/>
    </source>
</evidence>
<sequence length="1476" mass="163567">MEETPTNFKGGNPTRGGLRAWMFLLCGVVLIQLFAGQTDAQRSRGPWQTLSGDAPLVIARGGFSGLFPDSSLKAYSFVKQTSVAGAALWCDVQLTKDGAGICFPDLKLNNASTIDFVYPNRIKSYLVNGVPTQGWFTIEFSLRELSNVTLNRGILFRSEKFDGIYPILTVGDVTTQIKPESFWLNVQHDAFYAQQNLSMSSFLISASRNVSIDYVSSPEVNFFKKIAGGFGPNGPSFVFQFLGKEEFEPTTNRTYGSILSNLTFVKTFASGILVPKSYILPLDDKQYLLPPTSLVQDAHKAGLQVYVSGFANDIDIAHDYSFDPVTEYLSFVDNGNFSVDGVLSDFPITASSSIVDFLVISKHGASGDYPGCTDMAYDKAIKDGADVIDCSVQMSSDGIPFCSRSIDLSNSTVISHTPYAQRSINVPEISSNGGIYTFSLTWAEIQSLTPAISNPYRLYSMFRNPDETNSGKLILLSEFLNLAKNSTSLSGVLISVENAVYLREKQGLDVVKAVLDTLMETGYSNGITTEKVMIQSTESSVLVDFKEQSKYDTVYKIEKNISDISDAAIQAIKKFANAVVIRKETVFSLFDSFITTQTNVVKKLQKSWLPVYVELFQNEFVSQPHDFFADPTVEINSYITGAGISGTIIEFPFTAARYKSKSVLKHSIINGCRLRLSPCRLQSVPSWKRLREPYMSPVLPGGLLPFLNAKPPAQAPNPVFTEEDVSAYDLYKRCSQPFRCSDQGGLLYPFWTPDREACGNPNFNLNCSGGFAEITVSSVKFRILKANYTSRIIKLARSDYIDTLCPSDPLNEPFYQTDLQLVNDTDMITMLYDCQDLSALIYSSEAYNYVTDFQCNDPKEGLNNYCVVINSSSSLFNGRVDIDFLKKKCTKDVSMHVSGSKLHTLDSDNLKKTLEQGFEVNSSAIVTMGPMALTVVLEREVTSLLVNAVRKVSGSIAGVVMFFVLLSLFLLFLRKRQVRQRQQNMKSLIPLKHYTYAQVKRITKSFAEVVGRGGFGIVYRGTLSDGRMVAVKVLKDSKGNGEDFTNEVASMSQTSHHNIVSLLGFCSEGSKRAIIYEFLGNGSLDKFISGKSSMNLYWTALYQVALGVARGLEYLHLGCKTRIVHFDIKPQNVLLDENFCPKVSDFGLAKLCEKKESALSLLDTRGNRCLGEKIPPLYMAPVEPGTFLQVVNALPPDQAPNPVFTDEDVSAYDHYKRCSHPFSCGDQGGLLYPFWIPDRKACGSPGFVLNCSSGFAEITVSSVKFRILKANYTSRIIRLARPDYIDNLCPSNPLNGPFYQTALQLAGDTNLLTMLYDCQDLSSLIYSSEAYNYFTEFQCKDHKEGANNYCVVINSSSSLFNGRDGIDLLKKNCTKDVSMPVSGFNLHTLHSDNLKKTLQQGFELELKQDCSLCLDSKGACGYNQTLGKFVCYCDDGTHGQNCSSGKRSHGKTTVYSDFVLLISDQVWFHSDKKFTC</sequence>
<dbReference type="PANTHER" id="PTHR43620">
    <property type="entry name" value="GLYCEROPHOSPHORYL DIESTER PHOSPHODIESTERASE"/>
    <property type="match status" value="1"/>
</dbReference>
<evidence type="ECO:0000256" key="3">
    <source>
        <dbReference type="ARBA" id="ARBA00022679"/>
    </source>
</evidence>
<protein>
    <recommendedName>
        <fullName evidence="23">Glycerophosphodiester phosphodiesterase</fullName>
    </recommendedName>
</protein>
<dbReference type="PROSITE" id="PS00108">
    <property type="entry name" value="PROTEIN_KINASE_ST"/>
    <property type="match status" value="1"/>
</dbReference>
<dbReference type="GO" id="GO:0005524">
    <property type="term" value="F:ATP binding"/>
    <property type="evidence" value="ECO:0007669"/>
    <property type="project" value="UniProtKB-UniRule"/>
</dbReference>
<dbReference type="FunFam" id="3.30.200.20:FF:000644">
    <property type="entry name" value="Suppressor of npr1-1 constitutive 4"/>
    <property type="match status" value="1"/>
</dbReference>
<dbReference type="Gene3D" id="1.10.510.10">
    <property type="entry name" value="Transferase(Phosphotransferase) domain 1"/>
    <property type="match status" value="1"/>
</dbReference>
<dbReference type="SUPFAM" id="SSF56112">
    <property type="entry name" value="Protein kinase-like (PK-like)"/>
    <property type="match status" value="1"/>
</dbReference>
<dbReference type="Pfam" id="PF14380">
    <property type="entry name" value="WAK_assoc"/>
    <property type="match status" value="1"/>
</dbReference>
<evidence type="ECO:0000256" key="14">
    <source>
        <dbReference type="ARBA" id="ARBA00047512"/>
    </source>
</evidence>
<evidence type="ECO:0000256" key="17">
    <source>
        <dbReference type="PROSITE-ProRule" id="PRU10141"/>
    </source>
</evidence>
<evidence type="ECO:0008006" key="23">
    <source>
        <dbReference type="Google" id="ProtNLM"/>
    </source>
</evidence>
<dbReference type="GO" id="GO:0008889">
    <property type="term" value="F:glycerophosphodiester phosphodiesterase activity"/>
    <property type="evidence" value="ECO:0007669"/>
    <property type="project" value="UniProtKB-EC"/>
</dbReference>
<gene>
    <name evidence="21" type="ORF">F2Q69_00001840</name>
</gene>
<dbReference type="SUPFAM" id="SSF51695">
    <property type="entry name" value="PLC-like phosphodiesterases"/>
    <property type="match status" value="2"/>
</dbReference>
<evidence type="ECO:0000256" key="2">
    <source>
        <dbReference type="ARBA" id="ARBA00022527"/>
    </source>
</evidence>
<dbReference type="PROSITE" id="PS00022">
    <property type="entry name" value="EGF_1"/>
    <property type="match status" value="1"/>
</dbReference>
<feature type="transmembrane region" description="Helical" evidence="18">
    <location>
        <begin position="18"/>
        <end position="35"/>
    </location>
</feature>
<proteinExistence type="predicted"/>
<organism evidence="21 22">
    <name type="scientific">Brassica cretica</name>
    <name type="common">Mustard</name>
    <dbReference type="NCBI Taxonomy" id="69181"/>
    <lineage>
        <taxon>Eukaryota</taxon>
        <taxon>Viridiplantae</taxon>
        <taxon>Streptophyta</taxon>
        <taxon>Embryophyta</taxon>
        <taxon>Tracheophyta</taxon>
        <taxon>Spermatophyta</taxon>
        <taxon>Magnoliopsida</taxon>
        <taxon>eudicotyledons</taxon>
        <taxon>Gunneridae</taxon>
        <taxon>Pentapetalae</taxon>
        <taxon>rosids</taxon>
        <taxon>malvids</taxon>
        <taxon>Brassicales</taxon>
        <taxon>Brassicaceae</taxon>
        <taxon>Brassiceae</taxon>
        <taxon>Brassica</taxon>
    </lineage>
</organism>
<dbReference type="GO" id="GO:0030247">
    <property type="term" value="F:polysaccharide binding"/>
    <property type="evidence" value="ECO:0007669"/>
    <property type="project" value="InterPro"/>
</dbReference>
<feature type="domain" description="GP-PDE" evidence="20">
    <location>
        <begin position="357"/>
        <end position="659"/>
    </location>
</feature>
<evidence type="ECO:0000256" key="12">
    <source>
        <dbReference type="ARBA" id="ARBA00023136"/>
    </source>
</evidence>
<dbReference type="PROSITE" id="PS51704">
    <property type="entry name" value="GP_PDE"/>
    <property type="match status" value="2"/>
</dbReference>
<keyword evidence="13" id="KW-0325">Glycoprotein</keyword>
<comment type="caution">
    <text evidence="21">The sequence shown here is derived from an EMBL/GenBank/DDBJ whole genome shotgun (WGS) entry which is preliminary data.</text>
</comment>
<evidence type="ECO:0000256" key="10">
    <source>
        <dbReference type="ARBA" id="ARBA00022840"/>
    </source>
</evidence>
<dbReference type="Pfam" id="PF03009">
    <property type="entry name" value="GDPD"/>
    <property type="match status" value="1"/>
</dbReference>
<evidence type="ECO:0000256" key="9">
    <source>
        <dbReference type="ARBA" id="ARBA00022801"/>
    </source>
</evidence>
<dbReference type="GO" id="GO:0004674">
    <property type="term" value="F:protein serine/threonine kinase activity"/>
    <property type="evidence" value="ECO:0007669"/>
    <property type="project" value="UniProtKB-KW"/>
</dbReference>
<keyword evidence="11 18" id="KW-1133">Transmembrane helix</keyword>
<feature type="domain" description="Protein kinase" evidence="19">
    <location>
        <begin position="1004"/>
        <end position="1311"/>
    </location>
</feature>
<dbReference type="GO" id="GO:0006629">
    <property type="term" value="P:lipid metabolic process"/>
    <property type="evidence" value="ECO:0007669"/>
    <property type="project" value="InterPro"/>
</dbReference>
<keyword evidence="5" id="KW-0732">Signal</keyword>
<evidence type="ECO:0000256" key="5">
    <source>
        <dbReference type="ARBA" id="ARBA00022729"/>
    </source>
</evidence>
<evidence type="ECO:0000256" key="4">
    <source>
        <dbReference type="ARBA" id="ARBA00022692"/>
    </source>
</evidence>
<dbReference type="PROSITE" id="PS00107">
    <property type="entry name" value="PROTEIN_KINASE_ATP"/>
    <property type="match status" value="1"/>
</dbReference>
<evidence type="ECO:0000256" key="16">
    <source>
        <dbReference type="ARBA" id="ARBA00048679"/>
    </source>
</evidence>
<dbReference type="InterPro" id="IPR011009">
    <property type="entry name" value="Kinase-like_dom_sf"/>
</dbReference>
<dbReference type="InterPro" id="IPR017946">
    <property type="entry name" value="PLC-like_Pdiesterase_TIM-brl"/>
</dbReference>
<keyword evidence="2" id="KW-0723">Serine/threonine-protein kinase</keyword>
<comment type="subcellular location">
    <subcellularLocation>
        <location evidence="1">Membrane</location>
        <topology evidence="1">Single-pass type I membrane protein</topology>
    </subcellularLocation>
</comment>
<comment type="catalytic activity">
    <reaction evidence="16">
        <text>L-seryl-[protein] + ATP = O-phospho-L-seryl-[protein] + ADP + H(+)</text>
        <dbReference type="Rhea" id="RHEA:17989"/>
        <dbReference type="Rhea" id="RHEA-COMP:9863"/>
        <dbReference type="Rhea" id="RHEA-COMP:11604"/>
        <dbReference type="ChEBI" id="CHEBI:15378"/>
        <dbReference type="ChEBI" id="CHEBI:29999"/>
        <dbReference type="ChEBI" id="CHEBI:30616"/>
        <dbReference type="ChEBI" id="CHEBI:83421"/>
        <dbReference type="ChEBI" id="CHEBI:456216"/>
        <dbReference type="EC" id="2.7.11.1"/>
    </reaction>
</comment>
<evidence type="ECO:0000256" key="15">
    <source>
        <dbReference type="ARBA" id="ARBA00047899"/>
    </source>
</evidence>
<dbReference type="InterPro" id="IPR017441">
    <property type="entry name" value="Protein_kinase_ATP_BS"/>
</dbReference>
<dbReference type="InterPro" id="IPR030395">
    <property type="entry name" value="GP_PDE_dom"/>
</dbReference>
<reference evidence="21" key="1">
    <citation type="submission" date="2019-12" db="EMBL/GenBank/DDBJ databases">
        <title>Genome sequencing and annotation of Brassica cretica.</title>
        <authorList>
            <person name="Studholme D.J."/>
            <person name="Sarris P."/>
        </authorList>
    </citation>
    <scope>NUCLEOTIDE SEQUENCE</scope>
    <source>
        <strain evidence="21">PFS-109/04</strain>
        <tissue evidence="21">Leaf</tissue>
    </source>
</reference>
<dbReference type="FunFam" id="3.20.20.190:FF:000013">
    <property type="entry name" value="Glycerophosphodiester phosphodiesterase GDPDL3"/>
    <property type="match status" value="1"/>
</dbReference>
<dbReference type="EMBL" id="QGKX02001521">
    <property type="protein sequence ID" value="KAF3506668.1"/>
    <property type="molecule type" value="Genomic_DNA"/>
</dbReference>
<evidence type="ECO:0000256" key="1">
    <source>
        <dbReference type="ARBA" id="ARBA00004479"/>
    </source>
</evidence>
<evidence type="ECO:0000256" key="18">
    <source>
        <dbReference type="SAM" id="Phobius"/>
    </source>
</evidence>
<evidence type="ECO:0000256" key="7">
    <source>
        <dbReference type="ARBA" id="ARBA00022777"/>
    </source>
</evidence>
<keyword evidence="8" id="KW-0319">Glycerol metabolism</keyword>
<evidence type="ECO:0000256" key="8">
    <source>
        <dbReference type="ARBA" id="ARBA00022798"/>
    </source>
</evidence>
<dbReference type="InterPro" id="IPR000742">
    <property type="entry name" value="EGF"/>
</dbReference>
<dbReference type="Pfam" id="PF13947">
    <property type="entry name" value="GUB_WAK_bind"/>
    <property type="match status" value="2"/>
</dbReference>
<accession>A0A8S9NNJ0</accession>
<dbReference type="FunFam" id="1.10.510.10:FF:001023">
    <property type="entry name" value="Os07g0541700 protein"/>
    <property type="match status" value="1"/>
</dbReference>
<dbReference type="Pfam" id="PF07714">
    <property type="entry name" value="PK_Tyr_Ser-Thr"/>
    <property type="match status" value="1"/>
</dbReference>
<dbReference type="InterPro" id="IPR032872">
    <property type="entry name" value="WAK_assoc_C"/>
</dbReference>
<evidence type="ECO:0000256" key="13">
    <source>
        <dbReference type="ARBA" id="ARBA00023180"/>
    </source>
</evidence>
<keyword evidence="9" id="KW-0378">Hydrolase</keyword>
<keyword evidence="10 17" id="KW-0067">ATP-binding</keyword>
<dbReference type="InterPro" id="IPR008271">
    <property type="entry name" value="Ser/Thr_kinase_AS"/>
</dbReference>
<evidence type="ECO:0000259" key="19">
    <source>
        <dbReference type="PROSITE" id="PS50011"/>
    </source>
</evidence>
<name>A0A8S9NNJ0_BRACR</name>
<dbReference type="CDD" id="cd08603">
    <property type="entry name" value="GDPD_SHV3_repeat_1"/>
    <property type="match status" value="1"/>
</dbReference>
<dbReference type="Proteomes" id="UP000712600">
    <property type="component" value="Unassembled WGS sequence"/>
</dbReference>
<feature type="transmembrane region" description="Helical" evidence="18">
    <location>
        <begin position="952"/>
        <end position="973"/>
    </location>
</feature>
<dbReference type="Gene3D" id="3.20.20.190">
    <property type="entry name" value="Phosphatidylinositol (PI) phosphodiesterase"/>
    <property type="match status" value="2"/>
</dbReference>
<evidence type="ECO:0000259" key="20">
    <source>
        <dbReference type="PROSITE" id="PS51704"/>
    </source>
</evidence>
<dbReference type="GO" id="GO:0016020">
    <property type="term" value="C:membrane"/>
    <property type="evidence" value="ECO:0007669"/>
    <property type="project" value="UniProtKB-SubCell"/>
</dbReference>
<dbReference type="InterPro" id="IPR025287">
    <property type="entry name" value="WAK_GUB"/>
</dbReference>
<evidence type="ECO:0000256" key="11">
    <source>
        <dbReference type="ARBA" id="ARBA00022989"/>
    </source>
</evidence>
<keyword evidence="12 18" id="KW-0472">Membrane</keyword>
<feature type="binding site" evidence="17">
    <location>
        <position position="1032"/>
    </location>
    <ligand>
        <name>ATP</name>
        <dbReference type="ChEBI" id="CHEBI:30616"/>
    </ligand>
</feature>
<feature type="domain" description="GP-PDE" evidence="20">
    <location>
        <begin position="55"/>
        <end position="354"/>
    </location>
</feature>
<keyword evidence="4 18" id="KW-0812">Transmembrane</keyword>
<dbReference type="SMART" id="SM00220">
    <property type="entry name" value="S_TKc"/>
    <property type="match status" value="1"/>
</dbReference>
<keyword evidence="7" id="KW-0418">Kinase</keyword>
<keyword evidence="3" id="KW-0808">Transferase</keyword>
<evidence type="ECO:0000313" key="21">
    <source>
        <dbReference type="EMBL" id="KAF3506668.1"/>
    </source>
</evidence>